<dbReference type="InterPro" id="IPR006015">
    <property type="entry name" value="Universal_stress_UspA"/>
</dbReference>
<organism evidence="3 4">
    <name type="scientific">Sediminibacillus dalangtanensis</name>
    <dbReference type="NCBI Taxonomy" id="2729421"/>
    <lineage>
        <taxon>Bacteria</taxon>
        <taxon>Bacillati</taxon>
        <taxon>Bacillota</taxon>
        <taxon>Bacilli</taxon>
        <taxon>Bacillales</taxon>
        <taxon>Bacillaceae</taxon>
        <taxon>Sediminibacillus</taxon>
    </lineage>
</organism>
<name>A0ABX7VUD8_9BACI</name>
<keyword evidence="4" id="KW-1185">Reference proteome</keyword>
<evidence type="ECO:0000256" key="1">
    <source>
        <dbReference type="ARBA" id="ARBA00008791"/>
    </source>
</evidence>
<reference evidence="3 4" key="1">
    <citation type="submission" date="2019-12" db="EMBL/GenBank/DDBJ databases">
        <title>The whole genome sequencing of a strain isolated from a Mars analog, Dalangtan Playa.</title>
        <authorList>
            <person name="Huang T."/>
        </authorList>
    </citation>
    <scope>NUCLEOTIDE SEQUENCE [LARGE SCALE GENOMIC DNA]</scope>
    <source>
        <strain evidence="3 4">DP4-553-S</strain>
    </source>
</reference>
<dbReference type="InterPro" id="IPR014729">
    <property type="entry name" value="Rossmann-like_a/b/a_fold"/>
</dbReference>
<dbReference type="PANTHER" id="PTHR46268">
    <property type="entry name" value="STRESS RESPONSE PROTEIN NHAX"/>
    <property type="match status" value="1"/>
</dbReference>
<dbReference type="Proteomes" id="UP000665043">
    <property type="component" value="Chromosome"/>
</dbReference>
<dbReference type="Gene3D" id="3.40.50.620">
    <property type="entry name" value="HUPs"/>
    <property type="match status" value="1"/>
</dbReference>
<comment type="similarity">
    <text evidence="1">Belongs to the universal stress protein A family.</text>
</comment>
<dbReference type="RefSeq" id="WP_209368426.1">
    <property type="nucleotide sequence ID" value="NZ_CP046956.1"/>
</dbReference>
<dbReference type="InterPro" id="IPR006016">
    <property type="entry name" value="UspA"/>
</dbReference>
<accession>A0ABX7VUD8</accession>
<dbReference type="PANTHER" id="PTHR46268:SF6">
    <property type="entry name" value="UNIVERSAL STRESS PROTEIN UP12"/>
    <property type="match status" value="1"/>
</dbReference>
<proteinExistence type="inferred from homology"/>
<evidence type="ECO:0000313" key="4">
    <source>
        <dbReference type="Proteomes" id="UP000665043"/>
    </source>
</evidence>
<dbReference type="EMBL" id="CP046956">
    <property type="protein sequence ID" value="QTM99225.1"/>
    <property type="molecule type" value="Genomic_DNA"/>
</dbReference>
<sequence>MQKIYLVPVDGSEQCLSAVDHAVEAALESGYGIRLLNVQPKVHTQYAQSKVGTKTLENYKKETSDRILNQAEERIKDQVEVVCKTRWGIPAVEICEEAKGKAIKGIILAPRTAKKKLGSVTYKVLQKSTVPVTVIPV</sequence>
<evidence type="ECO:0000313" key="3">
    <source>
        <dbReference type="EMBL" id="QTM99225.1"/>
    </source>
</evidence>
<protein>
    <recommendedName>
        <fullName evidence="2">UspA domain-containing protein</fullName>
    </recommendedName>
</protein>
<gene>
    <name evidence="3" type="ORF">ERJ70_07870</name>
</gene>
<evidence type="ECO:0000259" key="2">
    <source>
        <dbReference type="Pfam" id="PF00582"/>
    </source>
</evidence>
<feature type="domain" description="UspA" evidence="2">
    <location>
        <begin position="5"/>
        <end position="136"/>
    </location>
</feature>
<dbReference type="SUPFAM" id="SSF52402">
    <property type="entry name" value="Adenine nucleotide alpha hydrolases-like"/>
    <property type="match status" value="1"/>
</dbReference>
<dbReference type="CDD" id="cd00293">
    <property type="entry name" value="USP-like"/>
    <property type="match status" value="1"/>
</dbReference>
<dbReference type="Pfam" id="PF00582">
    <property type="entry name" value="Usp"/>
    <property type="match status" value="1"/>
</dbReference>
<dbReference type="PRINTS" id="PR01438">
    <property type="entry name" value="UNVRSLSTRESS"/>
</dbReference>